<dbReference type="Proteomes" id="UP001620461">
    <property type="component" value="Unassembled WGS sequence"/>
</dbReference>
<evidence type="ECO:0000313" key="2">
    <source>
        <dbReference type="EMBL" id="MFK2901847.1"/>
    </source>
</evidence>
<gene>
    <name evidence="2" type="ORF">ISP15_16025</name>
</gene>
<proteinExistence type="predicted"/>
<protein>
    <submittedName>
        <fullName evidence="2">Uncharacterized protein</fullName>
    </submittedName>
</protein>
<accession>A0ABW8JL47</accession>
<sequence>MPSLTLRLIGSQQDADDLIAALHDVEGVEHVAQIAELMPQVEEDILPGLCSIEIEVPEDAGVTRRVREVANAQAQQHGVSMEVIDPGERSAP</sequence>
<dbReference type="RefSeq" id="WP_404548713.1">
    <property type="nucleotide sequence ID" value="NZ_JADIKJ010000018.1"/>
</dbReference>
<feature type="region of interest" description="Disordered" evidence="1">
    <location>
        <begin position="73"/>
        <end position="92"/>
    </location>
</feature>
<organism evidence="2 3">
    <name type="scientific">Dyella jejuensis</name>
    <dbReference type="NCBI Taxonomy" id="1432009"/>
    <lineage>
        <taxon>Bacteria</taxon>
        <taxon>Pseudomonadati</taxon>
        <taxon>Pseudomonadota</taxon>
        <taxon>Gammaproteobacteria</taxon>
        <taxon>Lysobacterales</taxon>
        <taxon>Rhodanobacteraceae</taxon>
        <taxon>Dyella</taxon>
    </lineage>
</organism>
<evidence type="ECO:0000256" key="1">
    <source>
        <dbReference type="SAM" id="MobiDB-lite"/>
    </source>
</evidence>
<keyword evidence="3" id="KW-1185">Reference proteome</keyword>
<evidence type="ECO:0000313" key="3">
    <source>
        <dbReference type="Proteomes" id="UP001620461"/>
    </source>
</evidence>
<comment type="caution">
    <text evidence="2">The sequence shown here is derived from an EMBL/GenBank/DDBJ whole genome shotgun (WGS) entry which is preliminary data.</text>
</comment>
<name>A0ABW8JL47_9GAMM</name>
<dbReference type="EMBL" id="JADIKJ010000018">
    <property type="protein sequence ID" value="MFK2901847.1"/>
    <property type="molecule type" value="Genomic_DNA"/>
</dbReference>
<reference evidence="2 3" key="1">
    <citation type="submission" date="2020-10" db="EMBL/GenBank/DDBJ databases">
        <title>Phylogeny of dyella-like bacteria.</title>
        <authorList>
            <person name="Fu J."/>
        </authorList>
    </citation>
    <scope>NUCLEOTIDE SEQUENCE [LARGE SCALE GENOMIC DNA]</scope>
    <source>
        <strain evidence="2 3">JP1</strain>
    </source>
</reference>